<reference evidence="2 3" key="1">
    <citation type="submission" date="2016-08" db="EMBL/GenBank/DDBJ databases">
        <title>Draft genome of Fabibacter sp. strain SK-8.</title>
        <authorList>
            <person name="Wong S.-K."/>
            <person name="Hamasaki K."/>
            <person name="Yoshizawa S."/>
        </authorList>
    </citation>
    <scope>NUCLEOTIDE SEQUENCE [LARGE SCALE GENOMIC DNA]</scope>
    <source>
        <strain evidence="2 3">SK-8</strain>
    </source>
</reference>
<evidence type="ECO:0000256" key="1">
    <source>
        <dbReference type="SAM" id="SignalP"/>
    </source>
</evidence>
<dbReference type="AlphaFoldDB" id="A0A1E5SZS9"/>
<proteinExistence type="predicted"/>
<evidence type="ECO:0000313" key="3">
    <source>
        <dbReference type="Proteomes" id="UP000095552"/>
    </source>
</evidence>
<organism evidence="2 3">
    <name type="scientific">Roseivirga misakiensis</name>
    <dbReference type="NCBI Taxonomy" id="1563681"/>
    <lineage>
        <taxon>Bacteria</taxon>
        <taxon>Pseudomonadati</taxon>
        <taxon>Bacteroidota</taxon>
        <taxon>Cytophagia</taxon>
        <taxon>Cytophagales</taxon>
        <taxon>Roseivirgaceae</taxon>
        <taxon>Roseivirga</taxon>
    </lineage>
</organism>
<keyword evidence="3" id="KW-1185">Reference proteome</keyword>
<dbReference type="EMBL" id="MDGQ01000005">
    <property type="protein sequence ID" value="OEK04632.1"/>
    <property type="molecule type" value="Genomic_DNA"/>
</dbReference>
<protein>
    <recommendedName>
        <fullName evidence="4">DUF4168 domain-containing protein</fullName>
    </recommendedName>
</protein>
<gene>
    <name evidence="2" type="ORF">BFP71_14345</name>
</gene>
<dbReference type="OrthoDB" id="980931at2"/>
<dbReference type="STRING" id="1563681.BFP71_14345"/>
<feature type="chain" id="PRO_5009185743" description="DUF4168 domain-containing protein" evidence="1">
    <location>
        <begin position="25"/>
        <end position="153"/>
    </location>
</feature>
<name>A0A1E5SZS9_9BACT</name>
<dbReference type="RefSeq" id="WP_069836136.1">
    <property type="nucleotide sequence ID" value="NZ_MDGQ01000005.1"/>
</dbReference>
<evidence type="ECO:0008006" key="4">
    <source>
        <dbReference type="Google" id="ProtNLM"/>
    </source>
</evidence>
<keyword evidence="1" id="KW-0732">Signal</keyword>
<feature type="signal peptide" evidence="1">
    <location>
        <begin position="1"/>
        <end position="24"/>
    </location>
</feature>
<evidence type="ECO:0000313" key="2">
    <source>
        <dbReference type="EMBL" id="OEK04632.1"/>
    </source>
</evidence>
<sequence length="153" mass="16724">MRRLTNTVLMTMLMSMMAFSTVSAQDFTDQEVKDYAIILMAQKSITEKISPLVNGYIAQQEGIDGKRYDALDKAAKGDVSKLPADASDLEKGFYGQMQKLVKARTKAAGTVVSNLAKYSLGAKQYNAIKKAYKSDSALKARVDGMMSSMSTEP</sequence>
<comment type="caution">
    <text evidence="2">The sequence shown here is derived from an EMBL/GenBank/DDBJ whole genome shotgun (WGS) entry which is preliminary data.</text>
</comment>
<dbReference type="Proteomes" id="UP000095552">
    <property type="component" value="Unassembled WGS sequence"/>
</dbReference>
<accession>A0A1E5SZS9</accession>